<keyword evidence="2" id="KW-1185">Reference proteome</keyword>
<organism evidence="1 2">
    <name type="scientific">Glarea lozoyensis (strain ATCC 74030 / MF5533)</name>
    <dbReference type="NCBI Taxonomy" id="1104152"/>
    <lineage>
        <taxon>Eukaryota</taxon>
        <taxon>Fungi</taxon>
        <taxon>Dikarya</taxon>
        <taxon>Ascomycota</taxon>
        <taxon>Pezizomycotina</taxon>
        <taxon>Leotiomycetes</taxon>
        <taxon>Helotiales</taxon>
        <taxon>Helotiaceae</taxon>
        <taxon>Glarea</taxon>
    </lineage>
</organism>
<dbReference type="HOGENOM" id="CLU_3384892_0_0_1"/>
<evidence type="ECO:0000313" key="1">
    <source>
        <dbReference type="EMBL" id="EHL02745.1"/>
    </source>
</evidence>
<dbReference type="Proteomes" id="UP000005446">
    <property type="component" value="Unassembled WGS sequence"/>
</dbReference>
<name>H0EFI7_GLAL7</name>
<accession>H0EFI7</accession>
<sequence>MYPFLFQDVCSKAFRPEPCLGLLLFTRIAAVAQ</sequence>
<evidence type="ECO:0000313" key="2">
    <source>
        <dbReference type="Proteomes" id="UP000005446"/>
    </source>
</evidence>
<protein>
    <submittedName>
        <fullName evidence="1">Uncharacterized protein</fullName>
    </submittedName>
</protein>
<comment type="caution">
    <text evidence="1">The sequence shown here is derived from an EMBL/GenBank/DDBJ whole genome shotgun (WGS) entry which is preliminary data.</text>
</comment>
<dbReference type="AlphaFoldDB" id="H0EFI7"/>
<reference evidence="1 2" key="1">
    <citation type="journal article" date="2012" name="Eukaryot. Cell">
        <title>Genome sequence of the fungus Glarea lozoyensis: the first genome sequence of a species from the Helotiaceae family.</title>
        <authorList>
            <person name="Youssar L."/>
            <person name="Gruening B.A."/>
            <person name="Erxleben A."/>
            <person name="Guenther S."/>
            <person name="Huettel W."/>
        </authorList>
    </citation>
    <scope>NUCLEOTIDE SEQUENCE [LARGE SCALE GENOMIC DNA]</scope>
    <source>
        <strain evidence="2">ATCC 74030 / MF5533</strain>
    </source>
</reference>
<proteinExistence type="predicted"/>
<gene>
    <name evidence="1" type="ORF">M7I_1263</name>
</gene>
<dbReference type="EMBL" id="AGUE01000020">
    <property type="protein sequence ID" value="EHL02745.1"/>
    <property type="molecule type" value="Genomic_DNA"/>
</dbReference>
<dbReference type="InParanoid" id="H0EFI7"/>